<reference evidence="2 3" key="1">
    <citation type="submission" date="2017-02" db="EMBL/GenBank/DDBJ databases">
        <authorList>
            <person name="Peterson S.W."/>
        </authorList>
    </citation>
    <scope>NUCLEOTIDE SEQUENCE [LARGE SCALE GENOMIC DNA]</scope>
    <source>
        <strain evidence="2 3">P15</strain>
    </source>
</reference>
<accession>A0A1T5LR32</accession>
<name>A0A1T5LR32_9GAMM</name>
<dbReference type="AlphaFoldDB" id="A0A1T5LR32"/>
<dbReference type="RefSeq" id="WP_139381580.1">
    <property type="nucleotide sequence ID" value="NZ_BMCL01000001.1"/>
</dbReference>
<sequence>MKALLLAVCTAVLVCLAGTGHAQDAKRVAYTDIRVAQFRPGSHISSDHPWTNVPIAEQCRAAPPGTPTTSTPPVAPLVAAVGGIIITWLFERAVGAVSKRAKEAIKKYTATSANEPVYANMLDGRLWKDGESCVLMQRVHCSAPAADVEAGRARCLDGKVGLTLGLRLKQQADYLRVLPYAEELAGLQPGKPAHDGGDVSLAATFRIEAFGRNADGSGTPWKSPDLVVASIDCDTPGDRERRKSRKDAKDVDTFRAVTTTCAKDHLQGLSWEDRWKYAHLVLPNPPATEQAFVFTLAEVGKPSRGLKYLDEFLDASGSDVSAALSEALQKKVKLKEE</sequence>
<feature type="chain" id="PRO_5012933819" evidence="1">
    <location>
        <begin position="23"/>
        <end position="337"/>
    </location>
</feature>
<evidence type="ECO:0000313" key="2">
    <source>
        <dbReference type="EMBL" id="SKC78487.1"/>
    </source>
</evidence>
<evidence type="ECO:0000313" key="3">
    <source>
        <dbReference type="Proteomes" id="UP000190341"/>
    </source>
</evidence>
<dbReference type="EMBL" id="FUZV01000002">
    <property type="protein sequence ID" value="SKC78487.1"/>
    <property type="molecule type" value="Genomic_DNA"/>
</dbReference>
<protein>
    <submittedName>
        <fullName evidence="2">Uncharacterized protein</fullName>
    </submittedName>
</protein>
<gene>
    <name evidence="2" type="ORF">SAMN06296058_2963</name>
</gene>
<evidence type="ECO:0000256" key="1">
    <source>
        <dbReference type="SAM" id="SignalP"/>
    </source>
</evidence>
<keyword evidence="3" id="KW-1185">Reference proteome</keyword>
<organism evidence="2 3">
    <name type="scientific">Pseudoxanthomonas indica</name>
    <dbReference type="NCBI Taxonomy" id="428993"/>
    <lineage>
        <taxon>Bacteria</taxon>
        <taxon>Pseudomonadati</taxon>
        <taxon>Pseudomonadota</taxon>
        <taxon>Gammaproteobacteria</taxon>
        <taxon>Lysobacterales</taxon>
        <taxon>Lysobacteraceae</taxon>
        <taxon>Pseudoxanthomonas</taxon>
    </lineage>
</organism>
<dbReference type="Proteomes" id="UP000190341">
    <property type="component" value="Unassembled WGS sequence"/>
</dbReference>
<dbReference type="STRING" id="428993.SAMN06296058_2963"/>
<proteinExistence type="predicted"/>
<feature type="signal peptide" evidence="1">
    <location>
        <begin position="1"/>
        <end position="22"/>
    </location>
</feature>
<keyword evidence="1" id="KW-0732">Signal</keyword>